<keyword evidence="1" id="KW-0812">Transmembrane</keyword>
<organism evidence="2 3">
    <name type="scientific">Candidatus Nesterenkonia stercoripullorum</name>
    <dbReference type="NCBI Taxonomy" id="2838701"/>
    <lineage>
        <taxon>Bacteria</taxon>
        <taxon>Bacillati</taxon>
        <taxon>Actinomycetota</taxon>
        <taxon>Actinomycetes</taxon>
        <taxon>Micrococcales</taxon>
        <taxon>Micrococcaceae</taxon>
        <taxon>Nesterenkonia</taxon>
    </lineage>
</organism>
<feature type="transmembrane region" description="Helical" evidence="1">
    <location>
        <begin position="23"/>
        <end position="42"/>
    </location>
</feature>
<keyword evidence="1" id="KW-1133">Transmembrane helix</keyword>
<feature type="transmembrane region" description="Helical" evidence="1">
    <location>
        <begin position="77"/>
        <end position="97"/>
    </location>
</feature>
<feature type="transmembrane region" description="Helical" evidence="1">
    <location>
        <begin position="109"/>
        <end position="130"/>
    </location>
</feature>
<evidence type="ECO:0000313" key="3">
    <source>
        <dbReference type="Proteomes" id="UP000824151"/>
    </source>
</evidence>
<reference evidence="2" key="1">
    <citation type="journal article" date="2021" name="PeerJ">
        <title>Extensive microbial diversity within the chicken gut microbiome revealed by metagenomics and culture.</title>
        <authorList>
            <person name="Gilroy R."/>
            <person name="Ravi A."/>
            <person name="Getino M."/>
            <person name="Pursley I."/>
            <person name="Horton D.L."/>
            <person name="Alikhan N.F."/>
            <person name="Baker D."/>
            <person name="Gharbi K."/>
            <person name="Hall N."/>
            <person name="Watson M."/>
            <person name="Adriaenssens E.M."/>
            <person name="Foster-Nyarko E."/>
            <person name="Jarju S."/>
            <person name="Secka A."/>
            <person name="Antonio M."/>
            <person name="Oren A."/>
            <person name="Chaudhuri R.R."/>
            <person name="La Ragione R."/>
            <person name="Hildebrand F."/>
            <person name="Pallen M.J."/>
        </authorList>
    </citation>
    <scope>NUCLEOTIDE SEQUENCE</scope>
    <source>
        <strain evidence="2">ChiHejej3B27-3195</strain>
    </source>
</reference>
<dbReference type="AlphaFoldDB" id="A0A9D1S2K6"/>
<proteinExistence type="predicted"/>
<gene>
    <name evidence="2" type="ORF">H9871_04775</name>
</gene>
<dbReference type="EMBL" id="DXGD01000171">
    <property type="protein sequence ID" value="HIW99438.1"/>
    <property type="molecule type" value="Genomic_DNA"/>
</dbReference>
<name>A0A9D1S2K6_9MICC</name>
<sequence length="133" mass="13831">MTGWIAGHQWLPGRSLHGDQTEFALVLAIVTAAVLALALTATATRPPWSAAMLVCLTWALIINGISHIVLSLLSGSLMPGVLSGSTVLLPLGAYLIWRLPPVPWTPTTVTTTILVAVGLTAGAFALAALVTRL</sequence>
<protein>
    <submittedName>
        <fullName evidence="2">HXXEE domain-containing protein</fullName>
    </submittedName>
</protein>
<evidence type="ECO:0000256" key="1">
    <source>
        <dbReference type="SAM" id="Phobius"/>
    </source>
</evidence>
<keyword evidence="1" id="KW-0472">Membrane</keyword>
<feature type="transmembrane region" description="Helical" evidence="1">
    <location>
        <begin position="48"/>
        <end position="70"/>
    </location>
</feature>
<comment type="caution">
    <text evidence="2">The sequence shown here is derived from an EMBL/GenBank/DDBJ whole genome shotgun (WGS) entry which is preliminary data.</text>
</comment>
<dbReference type="Proteomes" id="UP000824151">
    <property type="component" value="Unassembled WGS sequence"/>
</dbReference>
<evidence type="ECO:0000313" key="2">
    <source>
        <dbReference type="EMBL" id="HIW99438.1"/>
    </source>
</evidence>
<dbReference type="Pfam" id="PF13787">
    <property type="entry name" value="HXXEE"/>
    <property type="match status" value="1"/>
</dbReference>
<accession>A0A9D1S2K6</accession>
<reference evidence="2" key="2">
    <citation type="submission" date="2021-04" db="EMBL/GenBank/DDBJ databases">
        <authorList>
            <person name="Gilroy R."/>
        </authorList>
    </citation>
    <scope>NUCLEOTIDE SEQUENCE</scope>
    <source>
        <strain evidence="2">ChiHejej3B27-3195</strain>
    </source>
</reference>
<dbReference type="InterPro" id="IPR025671">
    <property type="entry name" value="HXXEE"/>
</dbReference>